<dbReference type="RefSeq" id="XP_005756355.1">
    <property type="nucleotide sequence ID" value="XM_005756298.1"/>
</dbReference>
<name>A0A0D3HY41_EMIH1</name>
<dbReference type="InterPro" id="IPR006224">
    <property type="entry name" value="PsdUridine_synth_RluA-like_CS"/>
</dbReference>
<dbReference type="GO" id="GO:0009982">
    <property type="term" value="F:pseudouridine synthase activity"/>
    <property type="evidence" value="ECO:0007669"/>
    <property type="project" value="InterPro"/>
</dbReference>
<accession>A0A0D3HY41</accession>
<dbReference type="STRING" id="2903.R1CZF0"/>
<dbReference type="AlphaFoldDB" id="A0A0D3HY41"/>
<dbReference type="HOGENOM" id="CLU_1009851_0_0_1"/>
<dbReference type="Pfam" id="PF00849">
    <property type="entry name" value="PseudoU_synth_2"/>
    <property type="match status" value="1"/>
</dbReference>
<dbReference type="InterPro" id="IPR020103">
    <property type="entry name" value="PsdUridine_synth_cat_dom_sf"/>
</dbReference>
<dbReference type="InterPro" id="IPR050188">
    <property type="entry name" value="RluA_PseudoU_synthase"/>
</dbReference>
<dbReference type="InterPro" id="IPR006145">
    <property type="entry name" value="PsdUridine_synth_RsuA/RluA"/>
</dbReference>
<reference evidence="4" key="1">
    <citation type="journal article" date="2013" name="Nature">
        <title>Pan genome of the phytoplankton Emiliania underpins its global distribution.</title>
        <authorList>
            <person name="Read B.A."/>
            <person name="Kegel J."/>
            <person name="Klute M.J."/>
            <person name="Kuo A."/>
            <person name="Lefebvre S.C."/>
            <person name="Maumus F."/>
            <person name="Mayer C."/>
            <person name="Miller J."/>
            <person name="Monier A."/>
            <person name="Salamov A."/>
            <person name="Young J."/>
            <person name="Aguilar M."/>
            <person name="Claverie J.M."/>
            <person name="Frickenhaus S."/>
            <person name="Gonzalez K."/>
            <person name="Herman E.K."/>
            <person name="Lin Y.C."/>
            <person name="Napier J."/>
            <person name="Ogata H."/>
            <person name="Sarno A.F."/>
            <person name="Shmutz J."/>
            <person name="Schroeder D."/>
            <person name="de Vargas C."/>
            <person name="Verret F."/>
            <person name="von Dassow P."/>
            <person name="Valentin K."/>
            <person name="Van de Peer Y."/>
            <person name="Wheeler G."/>
            <person name="Dacks J.B."/>
            <person name="Delwiche C.F."/>
            <person name="Dyhrman S.T."/>
            <person name="Glockner G."/>
            <person name="John U."/>
            <person name="Richards T."/>
            <person name="Worden A.Z."/>
            <person name="Zhang X."/>
            <person name="Grigoriev I.V."/>
            <person name="Allen A.E."/>
            <person name="Bidle K."/>
            <person name="Borodovsky M."/>
            <person name="Bowler C."/>
            <person name="Brownlee C."/>
            <person name="Cock J.M."/>
            <person name="Elias M."/>
            <person name="Gladyshev V.N."/>
            <person name="Groth M."/>
            <person name="Guda C."/>
            <person name="Hadaegh A."/>
            <person name="Iglesias-Rodriguez M.D."/>
            <person name="Jenkins J."/>
            <person name="Jones B.M."/>
            <person name="Lawson T."/>
            <person name="Leese F."/>
            <person name="Lindquist E."/>
            <person name="Lobanov A."/>
            <person name="Lomsadze A."/>
            <person name="Malik S.B."/>
            <person name="Marsh M.E."/>
            <person name="Mackinder L."/>
            <person name="Mock T."/>
            <person name="Mueller-Roeber B."/>
            <person name="Pagarete A."/>
            <person name="Parker M."/>
            <person name="Probert I."/>
            <person name="Quesneville H."/>
            <person name="Raines C."/>
            <person name="Rensing S.A."/>
            <person name="Riano-Pachon D.M."/>
            <person name="Richier S."/>
            <person name="Rokitta S."/>
            <person name="Shiraiwa Y."/>
            <person name="Soanes D.M."/>
            <person name="van der Giezen M."/>
            <person name="Wahlund T.M."/>
            <person name="Williams B."/>
            <person name="Wilson W."/>
            <person name="Wolfe G."/>
            <person name="Wurch L.L."/>
        </authorList>
    </citation>
    <scope>NUCLEOTIDE SEQUENCE</scope>
</reference>
<dbReference type="CDD" id="cd02869">
    <property type="entry name" value="PseudoU_synth_RluA_like"/>
    <property type="match status" value="1"/>
</dbReference>
<sequence length="276" mass="28548">MGWTNRRTRDTIAKFLHAIPPVSEPSDRLQVLYEDASMLVVNKPAGVGVTPEHRWRGGSVLNWVIGGRGGRRTPAPAPEPRPCHRLDLNTSGALVFAKTPEAASALMSQFESRRVRKAYAALCTAPPGESLRRVCGPGESGQAARTSLVVVADSAAGGEAGSAGAAGGECLLLARPEQGRTHQVRLHCAAAGSPILGDALYGGGEGRGPLQRHGLHALALTLVSPATGAPLEVVAPLADDMRRAALEAGLRMRSAGAGRAGACSDAERAALQTALE</sequence>
<evidence type="ECO:0000313" key="4">
    <source>
        <dbReference type="Proteomes" id="UP000013827"/>
    </source>
</evidence>
<dbReference type="EnsemblProtists" id="EOD03926">
    <property type="protein sequence ID" value="EOD03926"/>
    <property type="gene ID" value="EMIHUDRAFT_69322"/>
</dbReference>
<dbReference type="PROSITE" id="PS01129">
    <property type="entry name" value="PSI_RLU"/>
    <property type="match status" value="1"/>
</dbReference>
<dbReference type="PANTHER" id="PTHR21600">
    <property type="entry name" value="MITOCHONDRIAL RNA PSEUDOURIDINE SYNTHASE"/>
    <property type="match status" value="1"/>
</dbReference>
<dbReference type="GO" id="GO:0003723">
    <property type="term" value="F:RNA binding"/>
    <property type="evidence" value="ECO:0007669"/>
    <property type="project" value="InterPro"/>
</dbReference>
<keyword evidence="4" id="KW-1185">Reference proteome</keyword>
<dbReference type="GeneID" id="17250073"/>
<dbReference type="SUPFAM" id="SSF55120">
    <property type="entry name" value="Pseudouridine synthase"/>
    <property type="match status" value="1"/>
</dbReference>
<dbReference type="OMA" id="EWTIVAR"/>
<evidence type="ECO:0000256" key="1">
    <source>
        <dbReference type="ARBA" id="ARBA00010876"/>
    </source>
</evidence>
<reference evidence="3" key="2">
    <citation type="submission" date="2024-10" db="UniProtKB">
        <authorList>
            <consortium name="EnsemblProtists"/>
        </authorList>
    </citation>
    <scope>IDENTIFICATION</scope>
</reference>
<dbReference type="KEGG" id="ehx:EMIHUDRAFT_69322"/>
<organism evidence="3 4">
    <name type="scientific">Emiliania huxleyi (strain CCMP1516)</name>
    <dbReference type="NCBI Taxonomy" id="280463"/>
    <lineage>
        <taxon>Eukaryota</taxon>
        <taxon>Haptista</taxon>
        <taxon>Haptophyta</taxon>
        <taxon>Prymnesiophyceae</taxon>
        <taxon>Isochrysidales</taxon>
        <taxon>Noelaerhabdaceae</taxon>
        <taxon>Emiliania</taxon>
    </lineage>
</organism>
<dbReference type="PaxDb" id="2903-EOD03926"/>
<evidence type="ECO:0000313" key="3">
    <source>
        <dbReference type="EnsemblProtists" id="EOD03926"/>
    </source>
</evidence>
<evidence type="ECO:0000259" key="2">
    <source>
        <dbReference type="Pfam" id="PF00849"/>
    </source>
</evidence>
<feature type="domain" description="Pseudouridine synthase RsuA/RluA-like" evidence="2">
    <location>
        <begin position="38"/>
        <end position="190"/>
    </location>
</feature>
<dbReference type="PANTHER" id="PTHR21600:SF87">
    <property type="entry name" value="RNA PSEUDOURIDYLATE SYNTHASE DOMAIN-CONTAINING PROTEIN 1"/>
    <property type="match status" value="1"/>
</dbReference>
<dbReference type="eggNOG" id="KOG1919">
    <property type="taxonomic scope" value="Eukaryota"/>
</dbReference>
<comment type="similarity">
    <text evidence="1">Belongs to the pseudouridine synthase RluA family.</text>
</comment>
<dbReference type="Gene3D" id="3.30.2350.10">
    <property type="entry name" value="Pseudouridine synthase"/>
    <property type="match status" value="1"/>
</dbReference>
<protein>
    <recommendedName>
        <fullName evidence="2">Pseudouridine synthase RsuA/RluA-like domain-containing protein</fullName>
    </recommendedName>
</protein>
<dbReference type="GO" id="GO:0000455">
    <property type="term" value="P:enzyme-directed rRNA pseudouridine synthesis"/>
    <property type="evidence" value="ECO:0007669"/>
    <property type="project" value="TreeGrafter"/>
</dbReference>
<dbReference type="Proteomes" id="UP000013827">
    <property type="component" value="Unassembled WGS sequence"/>
</dbReference>
<proteinExistence type="inferred from homology"/>